<feature type="region of interest" description="Disordered" evidence="1">
    <location>
        <begin position="34"/>
        <end position="101"/>
    </location>
</feature>
<feature type="chain" id="PRO_5007036583" evidence="2">
    <location>
        <begin position="32"/>
        <end position="182"/>
    </location>
</feature>
<keyword evidence="4" id="KW-1185">Reference proteome</keyword>
<feature type="compositionally biased region" description="Low complexity" evidence="1">
    <location>
        <begin position="34"/>
        <end position="48"/>
    </location>
</feature>
<protein>
    <submittedName>
        <fullName evidence="3">Uncharacterized protein</fullName>
    </submittedName>
</protein>
<dbReference type="Proteomes" id="UP000182498">
    <property type="component" value="Unassembled WGS sequence"/>
</dbReference>
<gene>
    <name evidence="3" type="ORF">CVAR292_01791</name>
</gene>
<reference evidence="4" key="1">
    <citation type="submission" date="2015-11" db="EMBL/GenBank/DDBJ databases">
        <authorList>
            <person name="Dugat-Bony E."/>
        </authorList>
    </citation>
    <scope>NUCLEOTIDE SEQUENCE [LARGE SCALE GENOMIC DNA]</scope>
    <source>
        <strain evidence="4">Mu292</strain>
    </source>
</reference>
<organism evidence="3 4">
    <name type="scientific">Corynebacterium variabile</name>
    <dbReference type="NCBI Taxonomy" id="1727"/>
    <lineage>
        <taxon>Bacteria</taxon>
        <taxon>Bacillati</taxon>
        <taxon>Actinomycetota</taxon>
        <taxon>Actinomycetes</taxon>
        <taxon>Mycobacteriales</taxon>
        <taxon>Corynebacteriaceae</taxon>
        <taxon>Corynebacterium</taxon>
    </lineage>
</organism>
<accession>A0A0X2NLT1</accession>
<evidence type="ECO:0000256" key="2">
    <source>
        <dbReference type="SAM" id="SignalP"/>
    </source>
</evidence>
<evidence type="ECO:0000313" key="4">
    <source>
        <dbReference type="Proteomes" id="UP000182498"/>
    </source>
</evidence>
<name>A0A0X2NLT1_9CORY</name>
<evidence type="ECO:0000256" key="1">
    <source>
        <dbReference type="SAM" id="MobiDB-lite"/>
    </source>
</evidence>
<dbReference type="RefSeq" id="WP_255307714.1">
    <property type="nucleotide sequence ID" value="NZ_FAUH01000011.1"/>
</dbReference>
<feature type="compositionally biased region" description="Polar residues" evidence="1">
    <location>
        <begin position="57"/>
        <end position="71"/>
    </location>
</feature>
<feature type="compositionally biased region" description="Low complexity" evidence="1">
    <location>
        <begin position="80"/>
        <end position="89"/>
    </location>
</feature>
<sequence>MLMRFRSTRATCTTRALSAGVLALATAGALAACGDDSSTAESDTSASSGPSQVVPANPTTSGEVVTTTPNPHSDGGDSGSGDAQDGGISEITELPEASAVRGEEDNAFIDELKGRNINVDDQVLQDQMIAAAHEQCLANEEGRDSFAVPAIAGQLQALGESDEDPEVIAEAIKAAAEANYCG</sequence>
<dbReference type="PROSITE" id="PS51257">
    <property type="entry name" value="PROKAR_LIPOPROTEIN"/>
    <property type="match status" value="1"/>
</dbReference>
<keyword evidence="2" id="KW-0732">Signal</keyword>
<feature type="signal peptide" evidence="2">
    <location>
        <begin position="1"/>
        <end position="31"/>
    </location>
</feature>
<dbReference type="AlphaFoldDB" id="A0A0X2NLT1"/>
<proteinExistence type="predicted"/>
<dbReference type="EMBL" id="FAUH01000011">
    <property type="protein sequence ID" value="CUU66447.1"/>
    <property type="molecule type" value="Genomic_DNA"/>
</dbReference>
<evidence type="ECO:0000313" key="3">
    <source>
        <dbReference type="EMBL" id="CUU66447.1"/>
    </source>
</evidence>